<dbReference type="PANTHER" id="PTHR11630:SF43">
    <property type="entry name" value="DNA REPLICATION LICENSING FACTOR MCM6"/>
    <property type="match status" value="1"/>
</dbReference>
<keyword evidence="4" id="KW-0235">DNA replication</keyword>
<dbReference type="Pfam" id="PF17207">
    <property type="entry name" value="MCM_OB"/>
    <property type="match status" value="1"/>
</dbReference>
<accession>A0A4Z1T1S9</accession>
<evidence type="ECO:0000256" key="9">
    <source>
        <dbReference type="ARBA" id="ARBA00023125"/>
    </source>
</evidence>
<evidence type="ECO:0000256" key="11">
    <source>
        <dbReference type="RuleBase" id="RU004070"/>
    </source>
</evidence>
<keyword evidence="9 11" id="KW-0238">DNA-binding</keyword>
<feature type="region of interest" description="Disordered" evidence="12">
    <location>
        <begin position="760"/>
        <end position="807"/>
    </location>
</feature>
<dbReference type="GO" id="GO:0042555">
    <property type="term" value="C:MCM complex"/>
    <property type="evidence" value="ECO:0007669"/>
    <property type="project" value="TreeGrafter"/>
</dbReference>
<dbReference type="FunFam" id="2.20.28.10:FF:000003">
    <property type="entry name" value="DNA helicase"/>
    <property type="match status" value="1"/>
</dbReference>
<dbReference type="GO" id="GO:0000727">
    <property type="term" value="P:double-strand break repair via break-induced replication"/>
    <property type="evidence" value="ECO:0007669"/>
    <property type="project" value="TreeGrafter"/>
</dbReference>
<reference evidence="14 15" key="1">
    <citation type="submission" date="2019-05" db="EMBL/GenBank/DDBJ databases">
        <title>The compact genome of Giardia muris reveals important steps in the evolution of intestinal protozoan parasites.</title>
        <authorList>
            <person name="Xu F."/>
            <person name="Jimenez-Gonzalez A."/>
            <person name="Einarsson E."/>
            <person name="Astvaldsson A."/>
            <person name="Peirasmaki D."/>
            <person name="Eckmann L."/>
            <person name="Andersson J.O."/>
            <person name="Svard S.G."/>
            <person name="Jerlstrom-Hultqvist J."/>
        </authorList>
    </citation>
    <scope>NUCLEOTIDE SEQUENCE [LARGE SCALE GENOMIC DNA]</scope>
    <source>
        <strain evidence="14 15">Roberts-Thomson</strain>
    </source>
</reference>
<dbReference type="Pfam" id="PF17855">
    <property type="entry name" value="MCM_lid"/>
    <property type="match status" value="1"/>
</dbReference>
<dbReference type="InterPro" id="IPR031327">
    <property type="entry name" value="MCM"/>
</dbReference>
<dbReference type="Gene3D" id="3.40.50.300">
    <property type="entry name" value="P-loop containing nucleotide triphosphate hydrolases"/>
    <property type="match status" value="1"/>
</dbReference>
<proteinExistence type="inferred from homology"/>
<dbReference type="Gene3D" id="2.40.50.140">
    <property type="entry name" value="Nucleic acid-binding proteins"/>
    <property type="match status" value="1"/>
</dbReference>
<keyword evidence="7" id="KW-0347">Helicase</keyword>
<dbReference type="InterPro" id="IPR027417">
    <property type="entry name" value="P-loop_NTPase"/>
</dbReference>
<dbReference type="SMART" id="SM00350">
    <property type="entry name" value="MCM"/>
    <property type="match status" value="1"/>
</dbReference>
<comment type="similarity">
    <text evidence="2 11">Belongs to the MCM family.</text>
</comment>
<dbReference type="InterPro" id="IPR012340">
    <property type="entry name" value="NA-bd_OB-fold"/>
</dbReference>
<evidence type="ECO:0000256" key="4">
    <source>
        <dbReference type="ARBA" id="ARBA00022705"/>
    </source>
</evidence>
<dbReference type="GO" id="GO:0003697">
    <property type="term" value="F:single-stranded DNA binding"/>
    <property type="evidence" value="ECO:0007669"/>
    <property type="project" value="TreeGrafter"/>
</dbReference>
<dbReference type="PRINTS" id="PR01657">
    <property type="entry name" value="MCMFAMILY"/>
</dbReference>
<dbReference type="Pfam" id="PF14551">
    <property type="entry name" value="MCM_N"/>
    <property type="match status" value="1"/>
</dbReference>
<evidence type="ECO:0000259" key="13">
    <source>
        <dbReference type="PROSITE" id="PS50051"/>
    </source>
</evidence>
<keyword evidence="10" id="KW-0539">Nucleus</keyword>
<dbReference type="SUPFAM" id="SSF50249">
    <property type="entry name" value="Nucleic acid-binding proteins"/>
    <property type="match status" value="1"/>
</dbReference>
<dbReference type="GO" id="GO:0005634">
    <property type="term" value="C:nucleus"/>
    <property type="evidence" value="ECO:0007669"/>
    <property type="project" value="UniProtKB-SubCell"/>
</dbReference>
<evidence type="ECO:0000256" key="10">
    <source>
        <dbReference type="ARBA" id="ARBA00023242"/>
    </source>
</evidence>
<name>A0A4Z1T1S9_GIAMU</name>
<gene>
    <name evidence="14" type="ORF">GMRT_12123</name>
</gene>
<dbReference type="EC" id="3.6.4.12" evidence="3"/>
<feature type="domain" description="MCM C-terminal AAA(+) ATPase" evidence="13">
    <location>
        <begin position="408"/>
        <end position="615"/>
    </location>
</feature>
<dbReference type="InterPro" id="IPR001208">
    <property type="entry name" value="MCM_dom"/>
</dbReference>
<dbReference type="GO" id="GO:1990518">
    <property type="term" value="F:single-stranded 3'-5' DNA helicase activity"/>
    <property type="evidence" value="ECO:0007669"/>
    <property type="project" value="TreeGrafter"/>
</dbReference>
<evidence type="ECO:0000313" key="14">
    <source>
        <dbReference type="EMBL" id="TNJ26917.1"/>
    </source>
</evidence>
<dbReference type="PROSITE" id="PS50051">
    <property type="entry name" value="MCM_2"/>
    <property type="match status" value="1"/>
</dbReference>
<comment type="caution">
    <text evidence="14">The sequence shown here is derived from an EMBL/GenBank/DDBJ whole genome shotgun (WGS) entry which is preliminary data.</text>
</comment>
<dbReference type="Proteomes" id="UP000315496">
    <property type="component" value="Chromosome 4"/>
</dbReference>
<feature type="compositionally biased region" description="Acidic residues" evidence="12">
    <location>
        <begin position="773"/>
        <end position="791"/>
    </location>
</feature>
<dbReference type="InterPro" id="IPR033762">
    <property type="entry name" value="MCM_OB"/>
</dbReference>
<dbReference type="EMBL" id="VDLU01000004">
    <property type="protein sequence ID" value="TNJ26917.1"/>
    <property type="molecule type" value="Genomic_DNA"/>
</dbReference>
<evidence type="ECO:0000256" key="3">
    <source>
        <dbReference type="ARBA" id="ARBA00012551"/>
    </source>
</evidence>
<evidence type="ECO:0000256" key="12">
    <source>
        <dbReference type="SAM" id="MobiDB-lite"/>
    </source>
</evidence>
<organism evidence="14 15">
    <name type="scientific">Giardia muris</name>
    <dbReference type="NCBI Taxonomy" id="5742"/>
    <lineage>
        <taxon>Eukaryota</taxon>
        <taxon>Metamonada</taxon>
        <taxon>Diplomonadida</taxon>
        <taxon>Hexamitidae</taxon>
        <taxon>Giardiinae</taxon>
        <taxon>Giardia</taxon>
    </lineage>
</organism>
<keyword evidence="8 11" id="KW-0067">ATP-binding</keyword>
<evidence type="ECO:0000256" key="7">
    <source>
        <dbReference type="ARBA" id="ARBA00022806"/>
    </source>
</evidence>
<dbReference type="PANTHER" id="PTHR11630">
    <property type="entry name" value="DNA REPLICATION LICENSING FACTOR MCM FAMILY MEMBER"/>
    <property type="match status" value="1"/>
</dbReference>
<keyword evidence="6" id="KW-0378">Hydrolase</keyword>
<dbReference type="AlphaFoldDB" id="A0A4Z1T1S9"/>
<sequence>MAVTWAIEDKDVGLQNGFVEFLTQYYLPNATVPVYVDRLHKLVGMGGDTLFVNLDHLREYNVGLESRLVADFHTCEPLFVDAIRDTLRKEGLDDYLITATEGGTAYATRPLYASFYNVALMHTLSDLKAEHIGRLISVVGTVTRVSSMQPELISGTFRCLSCGEIIPDVRQCYKYTEPGTCVRCQARSGISGSTFELLIERSVFTDYQRVRVQEGFSEDDMRHTTPVAYDVILHNFFANALKPGDSIELTGCFIVLPDVGVIGVPQTVRSTMVRHVSTGAGLVGAAAGAIRPDDFGGATFQDSLRRGRVDEGVTGVKGVGLRELSYTTVIVASHVFVKTPNVLLGKQTQLIARTIDIRDYNEVPPLFIRPSEENNNDGSDEQPFSSLYSTLSDHDCELLMTMRNDPLLIEKFKRSFAPHVYGHEDIKLGIVLQLLGGMTKRTHGDALSIRSDINILLIGDPSTAKSQLLQYTADFYPKSVYTSGKSSSAAGLTAAVVFDPETGDYTVEAGALIRADGGLCLIDEFEKISIQDQTALHECLEQQSISINKAGISITLKARTPVLAAMNPIGSRYQRTKSLKQNLSISQAILSRFDLAFVLLDEPHRETDRLVAARIVTNHITGNPATLATGASELSSSLPSTTVDVPYDFRTLQLYLNLARTVRPLLTEEAINEIAAQWVRLRQQDMSSAARSYRITVRQLESIIRLSEALAKLCLFQRVTKEHVVEAARLVATTCITVHHDRITFVIDPEDVRRARLGIDGRGGKAKGRSNEGDEDDLTDGDEDGNEDKEDEATGRQRPSRQRSESSVGLQVDLEYEELLRLCQIIRYVATTGNVDPNVSVLSISRVDAEGIVSVHARLPEEVESVDRLLIAQAILRKMALEYHWLADEEGIYVFTHLAPTLGF</sequence>
<dbReference type="GO" id="GO:0016787">
    <property type="term" value="F:hydrolase activity"/>
    <property type="evidence" value="ECO:0007669"/>
    <property type="project" value="UniProtKB-KW"/>
</dbReference>
<evidence type="ECO:0000256" key="1">
    <source>
        <dbReference type="ARBA" id="ARBA00004123"/>
    </source>
</evidence>
<evidence type="ECO:0000256" key="8">
    <source>
        <dbReference type="ARBA" id="ARBA00022840"/>
    </source>
</evidence>
<comment type="subcellular location">
    <subcellularLocation>
        <location evidence="1">Nucleus</location>
    </subcellularLocation>
</comment>
<dbReference type="SUPFAM" id="SSF52540">
    <property type="entry name" value="P-loop containing nucleoside triphosphate hydrolases"/>
    <property type="match status" value="1"/>
</dbReference>
<evidence type="ECO:0000256" key="5">
    <source>
        <dbReference type="ARBA" id="ARBA00022741"/>
    </source>
</evidence>
<dbReference type="GO" id="GO:1902969">
    <property type="term" value="P:mitotic DNA replication"/>
    <property type="evidence" value="ECO:0007669"/>
    <property type="project" value="TreeGrafter"/>
</dbReference>
<dbReference type="Gene3D" id="3.30.1640.10">
    <property type="entry name" value="mini-chromosome maintenance (MCM) complex, chain A, domain 1"/>
    <property type="match status" value="1"/>
</dbReference>
<dbReference type="VEuPathDB" id="GiardiaDB:GMRT_12123"/>
<dbReference type="Pfam" id="PF00493">
    <property type="entry name" value="MCM"/>
    <property type="match status" value="1"/>
</dbReference>
<dbReference type="InterPro" id="IPR027925">
    <property type="entry name" value="MCM_N"/>
</dbReference>
<dbReference type="InterPro" id="IPR041562">
    <property type="entry name" value="MCM_lid"/>
</dbReference>
<dbReference type="Gene3D" id="2.20.28.10">
    <property type="match status" value="1"/>
</dbReference>
<protein>
    <recommendedName>
        <fullName evidence="3">DNA helicase</fullName>
        <ecNumber evidence="3">3.6.4.12</ecNumber>
    </recommendedName>
</protein>
<keyword evidence="15" id="KW-1185">Reference proteome</keyword>
<evidence type="ECO:0000256" key="6">
    <source>
        <dbReference type="ARBA" id="ARBA00022801"/>
    </source>
</evidence>
<keyword evidence="5 11" id="KW-0547">Nucleotide-binding</keyword>
<evidence type="ECO:0000313" key="15">
    <source>
        <dbReference type="Proteomes" id="UP000315496"/>
    </source>
</evidence>
<dbReference type="OrthoDB" id="1744952at2759"/>
<dbReference type="GO" id="GO:0005524">
    <property type="term" value="F:ATP binding"/>
    <property type="evidence" value="ECO:0007669"/>
    <property type="project" value="UniProtKB-KW"/>
</dbReference>
<evidence type="ECO:0000256" key="2">
    <source>
        <dbReference type="ARBA" id="ARBA00008010"/>
    </source>
</evidence>